<feature type="region of interest" description="Disordered" evidence="1">
    <location>
        <begin position="38"/>
        <end position="120"/>
    </location>
</feature>
<organism evidence="2 3">
    <name type="scientific">Platysternon megacephalum</name>
    <name type="common">big-headed turtle</name>
    <dbReference type="NCBI Taxonomy" id="55544"/>
    <lineage>
        <taxon>Eukaryota</taxon>
        <taxon>Metazoa</taxon>
        <taxon>Chordata</taxon>
        <taxon>Craniata</taxon>
        <taxon>Vertebrata</taxon>
        <taxon>Euteleostomi</taxon>
        <taxon>Archelosauria</taxon>
        <taxon>Testudinata</taxon>
        <taxon>Testudines</taxon>
        <taxon>Cryptodira</taxon>
        <taxon>Durocryptodira</taxon>
        <taxon>Testudinoidea</taxon>
        <taxon>Platysternidae</taxon>
        <taxon>Platysternon</taxon>
    </lineage>
</organism>
<evidence type="ECO:0000313" key="3">
    <source>
        <dbReference type="Proteomes" id="UP000297703"/>
    </source>
</evidence>
<gene>
    <name evidence="2" type="ORF">DR999_PMT10825</name>
</gene>
<protein>
    <submittedName>
        <fullName evidence="2">Zinc finger protein 271-like protein</fullName>
    </submittedName>
</protein>
<name>A0A4D9E6I6_9SAUR</name>
<dbReference type="Proteomes" id="UP000297703">
    <property type="component" value="Unassembled WGS sequence"/>
</dbReference>
<feature type="compositionally biased region" description="Basic and acidic residues" evidence="1">
    <location>
        <begin position="38"/>
        <end position="47"/>
    </location>
</feature>
<sequence>MRTPKATEKARALLPLPLTVYMQVASYQMDELRDQEEALVHSADRGSRHPLQHTGSFTTLGMANGNGTGPRGQQTQVRDSSPGRRLAGLAQEKAGGDQGLCFPGQLPPHRQAAAWPLPRV</sequence>
<evidence type="ECO:0000313" key="2">
    <source>
        <dbReference type="EMBL" id="TFK06511.1"/>
    </source>
</evidence>
<dbReference type="AlphaFoldDB" id="A0A4D9E6I6"/>
<evidence type="ECO:0000256" key="1">
    <source>
        <dbReference type="SAM" id="MobiDB-lite"/>
    </source>
</evidence>
<proteinExistence type="predicted"/>
<comment type="caution">
    <text evidence="2">The sequence shown here is derived from an EMBL/GenBank/DDBJ whole genome shotgun (WGS) entry which is preliminary data.</text>
</comment>
<accession>A0A4D9E6I6</accession>
<reference evidence="2 3" key="1">
    <citation type="submission" date="2019-04" db="EMBL/GenBank/DDBJ databases">
        <title>Draft genome of the big-headed turtle Platysternon megacephalum.</title>
        <authorList>
            <person name="Gong S."/>
        </authorList>
    </citation>
    <scope>NUCLEOTIDE SEQUENCE [LARGE SCALE GENOMIC DNA]</scope>
    <source>
        <strain evidence="2">DO16091913</strain>
        <tissue evidence="2">Muscle</tissue>
    </source>
</reference>
<dbReference type="EMBL" id="QXTE01000096">
    <property type="protein sequence ID" value="TFK06511.1"/>
    <property type="molecule type" value="Genomic_DNA"/>
</dbReference>
<reference evidence="2 3" key="2">
    <citation type="submission" date="2019-04" db="EMBL/GenBank/DDBJ databases">
        <title>The genome sequence of big-headed turtle.</title>
        <authorList>
            <person name="Gong S."/>
        </authorList>
    </citation>
    <scope>NUCLEOTIDE SEQUENCE [LARGE SCALE GENOMIC DNA]</scope>
    <source>
        <strain evidence="2">DO16091913</strain>
        <tissue evidence="2">Muscle</tissue>
    </source>
</reference>
<keyword evidence="3" id="KW-1185">Reference proteome</keyword>